<evidence type="ECO:0000256" key="1">
    <source>
        <dbReference type="SAM" id="SignalP"/>
    </source>
</evidence>
<feature type="signal peptide" evidence="1">
    <location>
        <begin position="1"/>
        <end position="19"/>
    </location>
</feature>
<keyword evidence="1" id="KW-0732">Signal</keyword>
<evidence type="ECO:0000313" key="2">
    <source>
        <dbReference type="EMBL" id="WOK07830.1"/>
    </source>
</evidence>
<protein>
    <submittedName>
        <fullName evidence="2">Gliding motility-associated C-terminal domain-containing protein</fullName>
    </submittedName>
</protein>
<gene>
    <name evidence="2" type="ORF">RT717_04215</name>
</gene>
<dbReference type="EMBL" id="CP136051">
    <property type="protein sequence ID" value="WOK07830.1"/>
    <property type="molecule type" value="Genomic_DNA"/>
</dbReference>
<dbReference type="RefSeq" id="WP_317490479.1">
    <property type="nucleotide sequence ID" value="NZ_CP136051.1"/>
</dbReference>
<proteinExistence type="predicted"/>
<name>A0ABZ0IS31_9BACT</name>
<reference evidence="2 3" key="1">
    <citation type="journal article" date="2023" name="Microbiol. Resour. Announc.">
        <title>Complete Genome Sequence of Imperialibacter roseus strain P4T.</title>
        <authorList>
            <person name="Tizabi D.R."/>
            <person name="Bachvaroff T."/>
            <person name="Hill R.T."/>
        </authorList>
    </citation>
    <scope>NUCLEOTIDE SEQUENCE [LARGE SCALE GENOMIC DNA]</scope>
    <source>
        <strain evidence="2 3">P4T</strain>
    </source>
</reference>
<dbReference type="Gene3D" id="2.60.40.10">
    <property type="entry name" value="Immunoglobulins"/>
    <property type="match status" value="2"/>
</dbReference>
<dbReference type="Proteomes" id="UP001302349">
    <property type="component" value="Chromosome"/>
</dbReference>
<feature type="chain" id="PRO_5047117098" evidence="1">
    <location>
        <begin position="20"/>
        <end position="931"/>
    </location>
</feature>
<accession>A0ABZ0IS31</accession>
<dbReference type="Pfam" id="PF13585">
    <property type="entry name" value="CHU_C"/>
    <property type="match status" value="1"/>
</dbReference>
<keyword evidence="3" id="KW-1185">Reference proteome</keyword>
<organism evidence="2 3">
    <name type="scientific">Imperialibacter roseus</name>
    <dbReference type="NCBI Taxonomy" id="1324217"/>
    <lineage>
        <taxon>Bacteria</taxon>
        <taxon>Pseudomonadati</taxon>
        <taxon>Bacteroidota</taxon>
        <taxon>Cytophagia</taxon>
        <taxon>Cytophagales</taxon>
        <taxon>Flammeovirgaceae</taxon>
        <taxon>Imperialibacter</taxon>
    </lineage>
</organism>
<evidence type="ECO:0000313" key="3">
    <source>
        <dbReference type="Proteomes" id="UP001302349"/>
    </source>
</evidence>
<dbReference type="InterPro" id="IPR013783">
    <property type="entry name" value="Ig-like_fold"/>
</dbReference>
<sequence>MKRLVEAFLLLLFSCTATFATHIRAGEITVRRISNGPHTYEITVIAYTDTGSPIQFGEGNINLGDGSVYALKNLAAKETIPLGNDVAFNRFVFTHTYPAPGGYTISYQESNRNAGVLNMMRSIDTPFYIETTLAIDPAYKLNSSPVLLVPPVDRAIVGARFVHNPGAFDQDGDSLAYKMWYPKQNRFDSVFNYRNPNHKIFYEGRDYFAANQDQDSIPSFTLDPISGDLVWDAPGMAGEYNVAFIVEEWRLFFGEWKLLGQVTRDMQIIVEESDNRPPDLIVPADICVEAGTLIQDQVTGIDPEGMGVLMEAFGGPFEFSSGNASFSPAPPVYQQSPGTLNFTWQTACSHVRQRPYEIRFKVTDEPADGGAKLVDFDTWNITVVAPAPTGLAASSEPNGVVRLSWDEYTCSNAELLQIWRRVESYDFTPANCEVGMPAYAGYELIDVVDVGALGYTDDNLGAGLNPGASYCYRLVASFYEPEGGLSYVSAEACAVIRADAPVITHVDVETTSTENGRVNVSWTSPFDIDKVDFPPPYTYEVLRAKGLNGDNEIVSLGTTQDTTWVDQGLNTADFPYNYLVRHVANNGQLVGASSAASTVRLELKSDSTSIDLNWRFDVPWSNNSKEFPKHFIYRNNVDVVDPDGFYLISSTDIAGQDFKFADTLGLVPKTEYCYYVTTQGSYGNPAIAAPLLNRSQIICGYLDDKVPPCLPISLALDNAFSCEAQTQFTDCGASNFSNRILWEKEAVFECEDEAVSYNVYFSALGEEGTYNLIAQVNTTDFTHQNLKSFKGCYRVAAVDNSGNESEWTDPVCNDNCPYFELPNVFTPNNDGKNDLFIPYYNDGTIADFDLTRCMRFVKSVDFKVYDRSGKMVFYTNSSGVEGSIFINWAGQTEAGIDLPSGVYYYVADVEFDVLDQQQAKEELKGWVQLVR</sequence>